<keyword evidence="1" id="KW-0812">Transmembrane</keyword>
<reference evidence="2" key="1">
    <citation type="submission" date="2023-02" db="EMBL/GenBank/DDBJ databases">
        <title>Nocardiopsis ansamitocini NBRC 112285.</title>
        <authorList>
            <person name="Ichikawa N."/>
            <person name="Sato H."/>
            <person name="Tonouchi N."/>
        </authorList>
    </citation>
    <scope>NUCLEOTIDE SEQUENCE</scope>
    <source>
        <strain evidence="2">NBRC 112285</strain>
    </source>
</reference>
<proteinExistence type="predicted"/>
<sequence>MQSQKFTHPWRLLSGAIAGGLAWAIGLPVYAAVVIGVIVWLTAVVVFGYLFSQPGDIAAGQSPHGLAQAAPAHPDAACATRAHEAAVAFEELAAPLFTGPLSETAHRMVWRVNEIADSIEHLVERSAEIAHRVSSLVAHPGGYEQSQYLQGRHGEVRHRMYAATDDLEAATGRFRALLSTRPDPGAVEHLAGELESIGYGVDIGEQIADGVLGTGETPPGQPTH</sequence>
<evidence type="ECO:0000256" key="1">
    <source>
        <dbReference type="SAM" id="Phobius"/>
    </source>
</evidence>
<name>A0A9W6UIX3_9ACTN</name>
<feature type="transmembrane region" description="Helical" evidence="1">
    <location>
        <begin position="21"/>
        <end position="51"/>
    </location>
</feature>
<gene>
    <name evidence="2" type="ORF">Nans01_47070</name>
</gene>
<evidence type="ECO:0000313" key="2">
    <source>
        <dbReference type="EMBL" id="GLU50356.1"/>
    </source>
</evidence>
<protein>
    <submittedName>
        <fullName evidence="2">Uncharacterized protein</fullName>
    </submittedName>
</protein>
<dbReference type="RefSeq" id="WP_285761893.1">
    <property type="nucleotide sequence ID" value="NZ_BSQG01000014.1"/>
</dbReference>
<dbReference type="Proteomes" id="UP001165092">
    <property type="component" value="Unassembled WGS sequence"/>
</dbReference>
<comment type="caution">
    <text evidence="2">The sequence shown here is derived from an EMBL/GenBank/DDBJ whole genome shotgun (WGS) entry which is preliminary data.</text>
</comment>
<accession>A0A9W6UIX3</accession>
<keyword evidence="3" id="KW-1185">Reference proteome</keyword>
<keyword evidence="1" id="KW-1133">Transmembrane helix</keyword>
<dbReference type="EMBL" id="BSQG01000014">
    <property type="protein sequence ID" value="GLU50356.1"/>
    <property type="molecule type" value="Genomic_DNA"/>
</dbReference>
<evidence type="ECO:0000313" key="3">
    <source>
        <dbReference type="Proteomes" id="UP001165092"/>
    </source>
</evidence>
<organism evidence="2 3">
    <name type="scientific">Nocardiopsis ansamitocini</name>
    <dbReference type="NCBI Taxonomy" id="1670832"/>
    <lineage>
        <taxon>Bacteria</taxon>
        <taxon>Bacillati</taxon>
        <taxon>Actinomycetota</taxon>
        <taxon>Actinomycetes</taxon>
        <taxon>Streptosporangiales</taxon>
        <taxon>Nocardiopsidaceae</taxon>
        <taxon>Nocardiopsis</taxon>
    </lineage>
</organism>
<keyword evidence="1" id="KW-0472">Membrane</keyword>
<dbReference type="AlphaFoldDB" id="A0A9W6UIX3"/>